<dbReference type="HOGENOM" id="CLU_2358528_0_0_11"/>
<dbReference type="AlphaFoldDB" id="A0A086MV99"/>
<protein>
    <submittedName>
        <fullName evidence="1">Uncharacterized protein</fullName>
    </submittedName>
</protein>
<name>A0A086MV99_9ACTN</name>
<evidence type="ECO:0000313" key="2">
    <source>
        <dbReference type="Proteomes" id="UP000029095"/>
    </source>
</evidence>
<reference evidence="1 2" key="1">
    <citation type="submission" date="2014-05" db="EMBL/GenBank/DDBJ databases">
        <title>Complete genome sequence of the Streptomyces mutabilis TRM45540.</title>
        <authorList>
            <person name="Luo X."/>
            <person name="Zhang L."/>
        </authorList>
    </citation>
    <scope>NUCLEOTIDE SEQUENCE [LARGE SCALE GENOMIC DNA]</scope>
    <source>
        <strain evidence="1 2">TRM45540</strain>
    </source>
</reference>
<dbReference type="RefSeq" id="WP_043378007.1">
    <property type="nucleotide sequence ID" value="NZ_KN039947.1"/>
</dbReference>
<dbReference type="STRING" id="1915400.FM21_18245"/>
<proteinExistence type="predicted"/>
<sequence>MTVAANSRRAATWNDPVGARPVRHYAMPADAGEMQAVTVAPVTAGAARVRVLPDAAELLLSPLPGGALPASRLAGPEELLLPFATGSGARRARADG</sequence>
<dbReference type="EMBL" id="JNFQ01000002">
    <property type="protein sequence ID" value="KFG72817.1"/>
    <property type="molecule type" value="Genomic_DNA"/>
</dbReference>
<keyword evidence="2" id="KW-1185">Reference proteome</keyword>
<accession>A0A086MV99</accession>
<organism evidence="1 2">
    <name type="scientific">Streptomyces mutabilis</name>
    <dbReference type="NCBI Taxonomy" id="67332"/>
    <lineage>
        <taxon>Bacteria</taxon>
        <taxon>Bacillati</taxon>
        <taxon>Actinomycetota</taxon>
        <taxon>Actinomycetes</taxon>
        <taxon>Kitasatosporales</taxon>
        <taxon>Streptomycetaceae</taxon>
        <taxon>Streptomyces</taxon>
    </lineage>
</organism>
<evidence type="ECO:0000313" key="1">
    <source>
        <dbReference type="EMBL" id="KFG72817.1"/>
    </source>
</evidence>
<gene>
    <name evidence="1" type="ORF">FM21_18245</name>
</gene>
<dbReference type="Proteomes" id="UP000029095">
    <property type="component" value="Unassembled WGS sequence"/>
</dbReference>
<comment type="caution">
    <text evidence="1">The sequence shown here is derived from an EMBL/GenBank/DDBJ whole genome shotgun (WGS) entry which is preliminary data.</text>
</comment>